<proteinExistence type="predicted"/>
<name>A0A166DA21_9AGAM</name>
<keyword evidence="2" id="KW-1185">Reference proteome</keyword>
<evidence type="ECO:0000313" key="2">
    <source>
        <dbReference type="Proteomes" id="UP000076798"/>
    </source>
</evidence>
<protein>
    <submittedName>
        <fullName evidence="1">Uncharacterized protein</fullName>
    </submittedName>
</protein>
<dbReference type="EMBL" id="KV428066">
    <property type="protein sequence ID" value="KZT38296.1"/>
    <property type="molecule type" value="Genomic_DNA"/>
</dbReference>
<gene>
    <name evidence="1" type="ORF">SISSUDRAFT_1047252</name>
</gene>
<dbReference type="AlphaFoldDB" id="A0A166DA21"/>
<organism evidence="1 2">
    <name type="scientific">Sistotremastrum suecicum HHB10207 ss-3</name>
    <dbReference type="NCBI Taxonomy" id="1314776"/>
    <lineage>
        <taxon>Eukaryota</taxon>
        <taxon>Fungi</taxon>
        <taxon>Dikarya</taxon>
        <taxon>Basidiomycota</taxon>
        <taxon>Agaricomycotina</taxon>
        <taxon>Agaricomycetes</taxon>
        <taxon>Sistotremastrales</taxon>
        <taxon>Sistotremastraceae</taxon>
        <taxon>Sistotremastrum</taxon>
    </lineage>
</organism>
<evidence type="ECO:0000313" key="1">
    <source>
        <dbReference type="EMBL" id="KZT38296.1"/>
    </source>
</evidence>
<accession>A0A166DA21</accession>
<dbReference type="Proteomes" id="UP000076798">
    <property type="component" value="Unassembled WGS sequence"/>
</dbReference>
<sequence length="144" mass="15277">MPPAPQSHAVKDLKAVIDDLALRDPKAITSLKSLNQRLKLALDGHIIVASSLSTTSPETETSTSAGGPNGAFEDISIIVKVLRGVSPGIDSDPDQDDELKAAFEALRIAFGEQEDLPKDNAEFLEFAARKLEKIAAEKASQAVA</sequence>
<reference evidence="1 2" key="1">
    <citation type="journal article" date="2016" name="Mol. Biol. Evol.">
        <title>Comparative Genomics of Early-Diverging Mushroom-Forming Fungi Provides Insights into the Origins of Lignocellulose Decay Capabilities.</title>
        <authorList>
            <person name="Nagy L.G."/>
            <person name="Riley R."/>
            <person name="Tritt A."/>
            <person name="Adam C."/>
            <person name="Daum C."/>
            <person name="Floudas D."/>
            <person name="Sun H."/>
            <person name="Yadav J.S."/>
            <person name="Pangilinan J."/>
            <person name="Larsson K.H."/>
            <person name="Matsuura K."/>
            <person name="Barry K."/>
            <person name="Labutti K."/>
            <person name="Kuo R."/>
            <person name="Ohm R.A."/>
            <person name="Bhattacharya S.S."/>
            <person name="Shirouzu T."/>
            <person name="Yoshinaga Y."/>
            <person name="Martin F.M."/>
            <person name="Grigoriev I.V."/>
            <person name="Hibbett D.S."/>
        </authorList>
    </citation>
    <scope>NUCLEOTIDE SEQUENCE [LARGE SCALE GENOMIC DNA]</scope>
    <source>
        <strain evidence="1 2">HHB10207 ss-3</strain>
    </source>
</reference>